<dbReference type="Proteomes" id="UP000693946">
    <property type="component" value="Linkage Group LG2"/>
</dbReference>
<name>A0AAV6RH50_SOLSE</name>
<dbReference type="AlphaFoldDB" id="A0AAV6RH50"/>
<comment type="caution">
    <text evidence="1">The sequence shown here is derived from an EMBL/GenBank/DDBJ whole genome shotgun (WGS) entry which is preliminary data.</text>
</comment>
<dbReference type="EMBL" id="JAGKHQ010000012">
    <property type="protein sequence ID" value="KAG7503622.1"/>
    <property type="molecule type" value="Genomic_DNA"/>
</dbReference>
<gene>
    <name evidence="1" type="ORF">JOB18_041918</name>
</gene>
<proteinExistence type="predicted"/>
<protein>
    <submittedName>
        <fullName evidence="1">Uncharacterized protein</fullName>
    </submittedName>
</protein>
<evidence type="ECO:0000313" key="1">
    <source>
        <dbReference type="EMBL" id="KAG7503622.1"/>
    </source>
</evidence>
<sequence>MATALRAPPTVSCSDRMSARGAAAAVACLKSLLDHSLMDELAITCHYQLMVQCWVCMWHQLLNSGFITAYKAVKIRLM</sequence>
<organism evidence="1 2">
    <name type="scientific">Solea senegalensis</name>
    <name type="common">Senegalese sole</name>
    <dbReference type="NCBI Taxonomy" id="28829"/>
    <lineage>
        <taxon>Eukaryota</taxon>
        <taxon>Metazoa</taxon>
        <taxon>Chordata</taxon>
        <taxon>Craniata</taxon>
        <taxon>Vertebrata</taxon>
        <taxon>Euteleostomi</taxon>
        <taxon>Actinopterygii</taxon>
        <taxon>Neopterygii</taxon>
        <taxon>Teleostei</taxon>
        <taxon>Neoteleostei</taxon>
        <taxon>Acanthomorphata</taxon>
        <taxon>Carangaria</taxon>
        <taxon>Pleuronectiformes</taxon>
        <taxon>Pleuronectoidei</taxon>
        <taxon>Soleidae</taxon>
        <taxon>Solea</taxon>
    </lineage>
</organism>
<reference evidence="1 2" key="1">
    <citation type="journal article" date="2021" name="Sci. Rep.">
        <title>Chromosome anchoring in Senegalese sole (Solea senegalensis) reveals sex-associated markers and genome rearrangements in flatfish.</title>
        <authorList>
            <person name="Guerrero-Cozar I."/>
            <person name="Gomez-Garrido J."/>
            <person name="Berbel C."/>
            <person name="Martinez-Blanch J.F."/>
            <person name="Alioto T."/>
            <person name="Claros M.G."/>
            <person name="Gagnaire P.A."/>
            <person name="Manchado M."/>
        </authorList>
    </citation>
    <scope>NUCLEOTIDE SEQUENCE [LARGE SCALE GENOMIC DNA]</scope>
    <source>
        <strain evidence="1">Sse05_10M</strain>
    </source>
</reference>
<accession>A0AAV6RH50</accession>
<evidence type="ECO:0000313" key="2">
    <source>
        <dbReference type="Proteomes" id="UP000693946"/>
    </source>
</evidence>
<keyword evidence="2" id="KW-1185">Reference proteome</keyword>